<sequence length="70" mass="7939">MSEIFNVYYDKSCHLEGVRAKHLPQPSTEVLFSRGGGLPTWPLRGDCLVRLCLKTDEPKPRTSKEPLKPD</sequence>
<protein>
    <submittedName>
        <fullName evidence="1">Uncharacterized protein</fullName>
    </submittedName>
</protein>
<organism evidence="1">
    <name type="scientific">Candidatus Kentrum sp. FW</name>
    <dbReference type="NCBI Taxonomy" id="2126338"/>
    <lineage>
        <taxon>Bacteria</taxon>
        <taxon>Pseudomonadati</taxon>
        <taxon>Pseudomonadota</taxon>
        <taxon>Gammaproteobacteria</taxon>
        <taxon>Candidatus Kentrum</taxon>
    </lineage>
</organism>
<accession>A0A450RVQ0</accession>
<dbReference type="AlphaFoldDB" id="A0A450RVQ0"/>
<gene>
    <name evidence="1" type="ORF">BECKFW1821A_GA0114235_100357</name>
</gene>
<proteinExistence type="predicted"/>
<reference evidence="1" key="1">
    <citation type="submission" date="2019-02" db="EMBL/GenBank/DDBJ databases">
        <authorList>
            <person name="Gruber-Vodicka R. H."/>
            <person name="Seah K. B. B."/>
        </authorList>
    </citation>
    <scope>NUCLEOTIDE SEQUENCE</scope>
    <source>
        <strain evidence="1">BECK_BZ15</strain>
    </source>
</reference>
<evidence type="ECO:0000313" key="1">
    <source>
        <dbReference type="EMBL" id="VFJ43221.1"/>
    </source>
</evidence>
<name>A0A450RVQ0_9GAMM</name>
<dbReference type="EMBL" id="CAADEW010000003">
    <property type="protein sequence ID" value="VFJ43221.1"/>
    <property type="molecule type" value="Genomic_DNA"/>
</dbReference>